<reference evidence="10 11" key="1">
    <citation type="submission" date="2021-03" db="EMBL/GenBank/DDBJ databases">
        <title>novel species isolated from a fishpond in China.</title>
        <authorList>
            <person name="Lu H."/>
            <person name="Cai Z."/>
        </authorList>
    </citation>
    <scope>NUCLEOTIDE SEQUENCE [LARGE SCALE GENOMIC DNA]</scope>
    <source>
        <strain evidence="10 11">YJ13C</strain>
    </source>
</reference>
<dbReference type="CDD" id="cd00082">
    <property type="entry name" value="HisKA"/>
    <property type="match status" value="1"/>
</dbReference>
<name>A0ABS3CPV8_9BACT</name>
<dbReference type="InterPro" id="IPR003661">
    <property type="entry name" value="HisK_dim/P_dom"/>
</dbReference>
<dbReference type="PANTHER" id="PTHR43304:SF1">
    <property type="entry name" value="PAC DOMAIN-CONTAINING PROTEIN"/>
    <property type="match status" value="1"/>
</dbReference>
<keyword evidence="5" id="KW-0418">Kinase</keyword>
<dbReference type="PRINTS" id="PR00344">
    <property type="entry name" value="BCTRLSENSOR"/>
</dbReference>
<evidence type="ECO:0000259" key="7">
    <source>
        <dbReference type="PROSITE" id="PS50109"/>
    </source>
</evidence>
<dbReference type="SMART" id="SM00387">
    <property type="entry name" value="HATPase_c"/>
    <property type="match status" value="1"/>
</dbReference>
<dbReference type="EC" id="2.7.13.3" evidence="2"/>
<dbReference type="PROSITE" id="PS50113">
    <property type="entry name" value="PAC"/>
    <property type="match status" value="1"/>
</dbReference>
<dbReference type="Pfam" id="PF13426">
    <property type="entry name" value="PAS_9"/>
    <property type="match status" value="3"/>
</dbReference>
<dbReference type="InterPro" id="IPR001610">
    <property type="entry name" value="PAC"/>
</dbReference>
<evidence type="ECO:0000256" key="3">
    <source>
        <dbReference type="ARBA" id="ARBA00022553"/>
    </source>
</evidence>
<dbReference type="SMART" id="SM00086">
    <property type="entry name" value="PAC"/>
    <property type="match status" value="3"/>
</dbReference>
<dbReference type="SMART" id="SM00388">
    <property type="entry name" value="HisKA"/>
    <property type="match status" value="1"/>
</dbReference>
<dbReference type="Pfam" id="PF02518">
    <property type="entry name" value="HATPase_c"/>
    <property type="match status" value="1"/>
</dbReference>
<evidence type="ECO:0000259" key="8">
    <source>
        <dbReference type="PROSITE" id="PS50112"/>
    </source>
</evidence>
<feature type="domain" description="PAS" evidence="8">
    <location>
        <begin position="196"/>
        <end position="253"/>
    </location>
</feature>
<dbReference type="NCBIfam" id="TIGR00229">
    <property type="entry name" value="sensory_box"/>
    <property type="match status" value="3"/>
</dbReference>
<organism evidence="10 11">
    <name type="scientific">Algoriphagus pacificus</name>
    <dbReference type="NCBI Taxonomy" id="2811234"/>
    <lineage>
        <taxon>Bacteria</taxon>
        <taxon>Pseudomonadati</taxon>
        <taxon>Bacteroidota</taxon>
        <taxon>Cytophagia</taxon>
        <taxon>Cytophagales</taxon>
        <taxon>Cyclobacteriaceae</taxon>
        <taxon>Algoriphagus</taxon>
    </lineage>
</organism>
<sequence>MTKKKIELLERALLREKEARKEAEKILEDKSLELYELHQKLKIANSHSRKAKVDNSNPQERIHYSNLADAYVKIDLQGNVLEMNDSAVDLLGYDNQLEKLNVTNLVFRDDYLYSVNAFKELLKKGTFTDYISRIYIKNSPYKLVHINASVIHDNQRNPIAAEGIIRDITKESEAKKLIESQGIELNTIFNNAPFGIVLSENDRILKSNDAFQQMTGYSADELKTQDPLKLLQPTNLDEIEKVKTILESGQKNHIVIYSNLKRKGGTTIKIRSHVTSIFDENLKPKYTLSFLEDITEESRKNELIFEQKEKLEIIANNSPLGVALSNVGTLTKVNRAFCNLLGYCEEELKKMSFKDITHPDDFLEHVYNREKLPSEASENLTLNRRYIKKDGSILLAKTIVSPVKEASGKIKYQVVILEDISEQEKAENQKKQLLEQLRKSNLELKEYAHVVSHDLKAPLRSISAIVSWIREDCSDIMDERGSNNLDLIESTVEKMECLINGILSYSEIERTEEEFSLIPMGQLLENIISLLYIPQHVKVIVKGSLPDFYANEMRIRQLFQNLISNAINYMDKDEGLVEIGHIEDKEYWMFYVKDNGIGIAKQYHQKIFGMFQSLDSSKKGSTGIGLSIVKKIVELYNGEITLESKEGIGTTFYVKLKKIRH</sequence>
<dbReference type="Gene3D" id="3.30.565.10">
    <property type="entry name" value="Histidine kinase-like ATPase, C-terminal domain"/>
    <property type="match status" value="1"/>
</dbReference>
<feature type="domain" description="PAS" evidence="8">
    <location>
        <begin position="306"/>
        <end position="361"/>
    </location>
</feature>
<evidence type="ECO:0000256" key="6">
    <source>
        <dbReference type="SAM" id="Coils"/>
    </source>
</evidence>
<dbReference type="PROSITE" id="PS50112">
    <property type="entry name" value="PAS"/>
    <property type="match status" value="2"/>
</dbReference>
<feature type="coiled-coil region" evidence="6">
    <location>
        <begin position="6"/>
        <end position="33"/>
    </location>
</feature>
<dbReference type="Pfam" id="PF00512">
    <property type="entry name" value="HisKA"/>
    <property type="match status" value="1"/>
</dbReference>
<gene>
    <name evidence="10" type="ORF">J0A69_19760</name>
</gene>
<dbReference type="RefSeq" id="WP_206588349.1">
    <property type="nucleotide sequence ID" value="NZ_JAFKCU010000006.1"/>
</dbReference>
<dbReference type="InterPro" id="IPR036097">
    <property type="entry name" value="HisK_dim/P_sf"/>
</dbReference>
<dbReference type="Gene3D" id="3.30.450.20">
    <property type="entry name" value="PAS domain"/>
    <property type="match status" value="3"/>
</dbReference>
<feature type="domain" description="PAC" evidence="9">
    <location>
        <begin position="380"/>
        <end position="432"/>
    </location>
</feature>
<keyword evidence="4" id="KW-0808">Transferase</keyword>
<dbReference type="SUPFAM" id="SSF47384">
    <property type="entry name" value="Homodimeric domain of signal transducing histidine kinase"/>
    <property type="match status" value="1"/>
</dbReference>
<dbReference type="PROSITE" id="PS50109">
    <property type="entry name" value="HIS_KIN"/>
    <property type="match status" value="1"/>
</dbReference>
<dbReference type="InterPro" id="IPR035965">
    <property type="entry name" value="PAS-like_dom_sf"/>
</dbReference>
<dbReference type="InterPro" id="IPR005467">
    <property type="entry name" value="His_kinase_dom"/>
</dbReference>
<dbReference type="SMART" id="SM00091">
    <property type="entry name" value="PAS"/>
    <property type="match status" value="3"/>
</dbReference>
<dbReference type="SUPFAM" id="SSF55874">
    <property type="entry name" value="ATPase domain of HSP90 chaperone/DNA topoisomerase II/histidine kinase"/>
    <property type="match status" value="1"/>
</dbReference>
<evidence type="ECO:0000256" key="4">
    <source>
        <dbReference type="ARBA" id="ARBA00022679"/>
    </source>
</evidence>
<comment type="caution">
    <text evidence="10">The sequence shown here is derived from an EMBL/GenBank/DDBJ whole genome shotgun (WGS) entry which is preliminary data.</text>
</comment>
<keyword evidence="6" id="KW-0175">Coiled coil</keyword>
<dbReference type="InterPro" id="IPR000700">
    <property type="entry name" value="PAS-assoc_C"/>
</dbReference>
<protein>
    <recommendedName>
        <fullName evidence="2">histidine kinase</fullName>
        <ecNumber evidence="2">2.7.13.3</ecNumber>
    </recommendedName>
</protein>
<evidence type="ECO:0000259" key="9">
    <source>
        <dbReference type="PROSITE" id="PS50113"/>
    </source>
</evidence>
<dbReference type="InterPro" id="IPR004358">
    <property type="entry name" value="Sig_transdc_His_kin-like_C"/>
</dbReference>
<proteinExistence type="predicted"/>
<feature type="coiled-coil region" evidence="6">
    <location>
        <begin position="416"/>
        <end position="450"/>
    </location>
</feature>
<keyword evidence="3" id="KW-0597">Phosphoprotein</keyword>
<evidence type="ECO:0000313" key="10">
    <source>
        <dbReference type="EMBL" id="MBN7817689.1"/>
    </source>
</evidence>
<dbReference type="Gene3D" id="1.10.287.130">
    <property type="match status" value="1"/>
</dbReference>
<dbReference type="EMBL" id="JAFKCU010000006">
    <property type="protein sequence ID" value="MBN7817689.1"/>
    <property type="molecule type" value="Genomic_DNA"/>
</dbReference>
<dbReference type="PANTHER" id="PTHR43304">
    <property type="entry name" value="PHYTOCHROME-LIKE PROTEIN CPH1"/>
    <property type="match status" value="1"/>
</dbReference>
<dbReference type="Proteomes" id="UP000664480">
    <property type="component" value="Unassembled WGS sequence"/>
</dbReference>
<evidence type="ECO:0000256" key="5">
    <source>
        <dbReference type="ARBA" id="ARBA00022777"/>
    </source>
</evidence>
<evidence type="ECO:0000256" key="1">
    <source>
        <dbReference type="ARBA" id="ARBA00000085"/>
    </source>
</evidence>
<evidence type="ECO:0000256" key="2">
    <source>
        <dbReference type="ARBA" id="ARBA00012438"/>
    </source>
</evidence>
<evidence type="ECO:0000313" key="11">
    <source>
        <dbReference type="Proteomes" id="UP000664480"/>
    </source>
</evidence>
<dbReference type="InterPro" id="IPR036890">
    <property type="entry name" value="HATPase_C_sf"/>
</dbReference>
<feature type="domain" description="Histidine kinase" evidence="7">
    <location>
        <begin position="450"/>
        <end position="660"/>
    </location>
</feature>
<dbReference type="InterPro" id="IPR003594">
    <property type="entry name" value="HATPase_dom"/>
</dbReference>
<dbReference type="InterPro" id="IPR052162">
    <property type="entry name" value="Sensor_kinase/Photoreceptor"/>
</dbReference>
<dbReference type="CDD" id="cd00130">
    <property type="entry name" value="PAS"/>
    <property type="match status" value="3"/>
</dbReference>
<comment type="catalytic activity">
    <reaction evidence="1">
        <text>ATP + protein L-histidine = ADP + protein N-phospho-L-histidine.</text>
        <dbReference type="EC" id="2.7.13.3"/>
    </reaction>
</comment>
<dbReference type="InterPro" id="IPR000014">
    <property type="entry name" value="PAS"/>
</dbReference>
<keyword evidence="11" id="KW-1185">Reference proteome</keyword>
<dbReference type="SUPFAM" id="SSF55785">
    <property type="entry name" value="PYP-like sensor domain (PAS domain)"/>
    <property type="match status" value="3"/>
</dbReference>
<accession>A0ABS3CPV8</accession>